<dbReference type="Ensembl" id="ENSECRT00000019647.1">
    <property type="protein sequence ID" value="ENSECRP00000019253.1"/>
    <property type="gene ID" value="ENSECRG00000012893.1"/>
</dbReference>
<dbReference type="Pfam" id="PF00031">
    <property type="entry name" value="Cystatin"/>
    <property type="match status" value="1"/>
</dbReference>
<accession>A0A8C4XBA3</accession>
<dbReference type="Proteomes" id="UP000694620">
    <property type="component" value="Chromosome 15"/>
</dbReference>
<reference evidence="6" key="1">
    <citation type="submission" date="2021-06" db="EMBL/GenBank/DDBJ databases">
        <authorList>
            <consortium name="Wellcome Sanger Institute Data Sharing"/>
        </authorList>
    </citation>
    <scope>NUCLEOTIDE SEQUENCE [LARGE SCALE GENOMIC DNA]</scope>
</reference>
<keyword evidence="4" id="KW-1015">Disulfide bond</keyword>
<dbReference type="AlphaFoldDB" id="A0A8C4XBA3"/>
<evidence type="ECO:0000256" key="2">
    <source>
        <dbReference type="ARBA" id="ARBA00022690"/>
    </source>
</evidence>
<proteinExistence type="inferred from homology"/>
<dbReference type="CDD" id="cd00042">
    <property type="entry name" value="CY"/>
    <property type="match status" value="1"/>
</dbReference>
<dbReference type="FunFam" id="3.10.450.10:FF:000004">
    <property type="entry name" value="Cystatin C"/>
    <property type="match status" value="1"/>
</dbReference>
<dbReference type="PANTHER" id="PTHR46186">
    <property type="entry name" value="CYSTATIN"/>
    <property type="match status" value="1"/>
</dbReference>
<dbReference type="GO" id="GO:0031982">
    <property type="term" value="C:vesicle"/>
    <property type="evidence" value="ECO:0007669"/>
    <property type="project" value="TreeGrafter"/>
</dbReference>
<dbReference type="Gene3D" id="3.10.450.10">
    <property type="match status" value="1"/>
</dbReference>
<organism evidence="6 7">
    <name type="scientific">Erpetoichthys calabaricus</name>
    <name type="common">Rope fish</name>
    <name type="synonym">Calamoichthys calabaricus</name>
    <dbReference type="NCBI Taxonomy" id="27687"/>
    <lineage>
        <taxon>Eukaryota</taxon>
        <taxon>Metazoa</taxon>
        <taxon>Chordata</taxon>
        <taxon>Craniata</taxon>
        <taxon>Vertebrata</taxon>
        <taxon>Euteleostomi</taxon>
        <taxon>Actinopterygii</taxon>
        <taxon>Polypteriformes</taxon>
        <taxon>Polypteridae</taxon>
        <taxon>Erpetoichthys</taxon>
    </lineage>
</organism>
<dbReference type="SUPFAM" id="SSF54403">
    <property type="entry name" value="Cystatin/monellin"/>
    <property type="match status" value="1"/>
</dbReference>
<dbReference type="InterPro" id="IPR000010">
    <property type="entry name" value="Cystatin_dom"/>
</dbReference>
<dbReference type="InterPro" id="IPR046350">
    <property type="entry name" value="Cystatin_sf"/>
</dbReference>
<evidence type="ECO:0000313" key="6">
    <source>
        <dbReference type="Ensembl" id="ENSECRP00000019253.1"/>
    </source>
</evidence>
<keyword evidence="2" id="KW-0646">Protease inhibitor</keyword>
<evidence type="ECO:0000256" key="1">
    <source>
        <dbReference type="ARBA" id="ARBA00009403"/>
    </source>
</evidence>
<dbReference type="InterPro" id="IPR018073">
    <property type="entry name" value="Prot_inh_cystat_CS"/>
</dbReference>
<protein>
    <submittedName>
        <fullName evidence="6">Cystatin-like</fullName>
    </submittedName>
</protein>
<gene>
    <name evidence="6" type="primary">LOC114665913</name>
</gene>
<dbReference type="GO" id="GO:0005737">
    <property type="term" value="C:cytoplasm"/>
    <property type="evidence" value="ECO:0007669"/>
    <property type="project" value="TreeGrafter"/>
</dbReference>
<dbReference type="SMART" id="SM00043">
    <property type="entry name" value="CY"/>
    <property type="match status" value="1"/>
</dbReference>
<keyword evidence="3" id="KW-0789">Thiol protease inhibitor</keyword>
<feature type="domain" description="Cystatin" evidence="5">
    <location>
        <begin position="68"/>
        <end position="179"/>
    </location>
</feature>
<evidence type="ECO:0000259" key="5">
    <source>
        <dbReference type="SMART" id="SM00043"/>
    </source>
</evidence>
<evidence type="ECO:0000256" key="3">
    <source>
        <dbReference type="ARBA" id="ARBA00022704"/>
    </source>
</evidence>
<dbReference type="GeneTree" id="ENSGT00940000154755"/>
<reference evidence="6" key="2">
    <citation type="submission" date="2025-08" db="UniProtKB">
        <authorList>
            <consortium name="Ensembl"/>
        </authorList>
    </citation>
    <scope>IDENTIFICATION</scope>
</reference>
<dbReference type="PROSITE" id="PS00287">
    <property type="entry name" value="CYSTATIN"/>
    <property type="match status" value="1"/>
</dbReference>
<keyword evidence="7" id="KW-1185">Reference proteome</keyword>
<comment type="similarity">
    <text evidence="1">Belongs to the cystatin family.</text>
</comment>
<evidence type="ECO:0000256" key="4">
    <source>
        <dbReference type="ARBA" id="ARBA00023157"/>
    </source>
</evidence>
<name>A0A8C4XBA3_ERPCA</name>
<dbReference type="GO" id="GO:0004869">
    <property type="term" value="F:cysteine-type endopeptidase inhibitor activity"/>
    <property type="evidence" value="ECO:0007669"/>
    <property type="project" value="UniProtKB-KW"/>
</dbReference>
<evidence type="ECO:0000313" key="7">
    <source>
        <dbReference type="Proteomes" id="UP000694620"/>
    </source>
</evidence>
<dbReference type="PANTHER" id="PTHR46186:SF2">
    <property type="entry name" value="CYSTATIN"/>
    <property type="match status" value="1"/>
</dbReference>
<sequence>MPPTRRLRGAELAWVRSVFIIQQHSDSQFTHCGKMAGQWKTVACLLGFMCAIGAVASARDGGGPPRGRMTGGLRPANTNNAQVASMLDFAVSEHNKKSNDMYFHKVSRIVSAHTQVVAGLKYYIEAEIERTTCKKGSGMVENTLDECATHDNPELSKKLTCTFEIWTRPWIPLITLEKEKCL</sequence>
<reference evidence="6" key="3">
    <citation type="submission" date="2025-09" db="UniProtKB">
        <authorList>
            <consortium name="Ensembl"/>
        </authorList>
    </citation>
    <scope>IDENTIFICATION</scope>
</reference>
<dbReference type="GO" id="GO:0005615">
    <property type="term" value="C:extracellular space"/>
    <property type="evidence" value="ECO:0007669"/>
    <property type="project" value="TreeGrafter"/>
</dbReference>